<evidence type="ECO:0000313" key="3">
    <source>
        <dbReference type="Proteomes" id="UP000317638"/>
    </source>
</evidence>
<accession>A0A553JYA5</accession>
<keyword evidence="1" id="KW-0812">Transmembrane</keyword>
<dbReference type="AlphaFoldDB" id="A0A553JYA5"/>
<dbReference type="RefSeq" id="WP_143938881.1">
    <property type="nucleotide sequence ID" value="NZ_VKKG01000005.1"/>
</dbReference>
<evidence type="ECO:0000256" key="1">
    <source>
        <dbReference type="SAM" id="Phobius"/>
    </source>
</evidence>
<keyword evidence="3" id="KW-1185">Reference proteome</keyword>
<reference evidence="2 3" key="1">
    <citation type="submission" date="2019-07" db="EMBL/GenBank/DDBJ databases">
        <authorList>
            <person name="Zhou L.-Y."/>
        </authorList>
    </citation>
    <scope>NUCLEOTIDE SEQUENCE [LARGE SCALE GENOMIC DNA]</scope>
    <source>
        <strain evidence="2 3">YIM 101269</strain>
    </source>
</reference>
<dbReference type="EMBL" id="VKKG01000005">
    <property type="protein sequence ID" value="TRY17417.1"/>
    <property type="molecule type" value="Genomic_DNA"/>
</dbReference>
<organism evidence="2 3">
    <name type="scientific">Tessaracoccus rhinocerotis</name>
    <dbReference type="NCBI Taxonomy" id="1689449"/>
    <lineage>
        <taxon>Bacteria</taxon>
        <taxon>Bacillati</taxon>
        <taxon>Actinomycetota</taxon>
        <taxon>Actinomycetes</taxon>
        <taxon>Propionibacteriales</taxon>
        <taxon>Propionibacteriaceae</taxon>
        <taxon>Tessaracoccus</taxon>
    </lineage>
</organism>
<sequence>MAVKKLLAVAGLVVTAAAVVIMFLPTYATTWSVEGGNKITNGPWYDFLLIAYFNVVPIICMAGGFVMAAGLVVGLVRGRVRGWVAVPGVVAATLLALFGYDSNSAWFVTEAGVWVAPLLAVAALAATASWWVGKRATV</sequence>
<feature type="transmembrane region" description="Helical" evidence="1">
    <location>
        <begin position="112"/>
        <end position="132"/>
    </location>
</feature>
<feature type="transmembrane region" description="Helical" evidence="1">
    <location>
        <begin position="83"/>
        <end position="100"/>
    </location>
</feature>
<name>A0A553JYA5_9ACTN</name>
<dbReference type="Proteomes" id="UP000317638">
    <property type="component" value="Unassembled WGS sequence"/>
</dbReference>
<keyword evidence="1" id="KW-0472">Membrane</keyword>
<protein>
    <submittedName>
        <fullName evidence="2">Uncharacterized protein</fullName>
    </submittedName>
</protein>
<gene>
    <name evidence="2" type="ORF">FOJ82_12845</name>
</gene>
<feature type="transmembrane region" description="Helical" evidence="1">
    <location>
        <begin position="52"/>
        <end position="76"/>
    </location>
</feature>
<proteinExistence type="predicted"/>
<comment type="caution">
    <text evidence="2">The sequence shown here is derived from an EMBL/GenBank/DDBJ whole genome shotgun (WGS) entry which is preliminary data.</text>
</comment>
<keyword evidence="1" id="KW-1133">Transmembrane helix</keyword>
<evidence type="ECO:0000313" key="2">
    <source>
        <dbReference type="EMBL" id="TRY17417.1"/>
    </source>
</evidence>